<proteinExistence type="inferred from homology"/>
<evidence type="ECO:0000256" key="10">
    <source>
        <dbReference type="ARBA" id="ARBA00047785"/>
    </source>
</evidence>
<name>A0A4Q9G8Y8_9RHOB</name>
<gene>
    <name evidence="11" type="ORF">EYE42_03920</name>
</gene>
<comment type="caution">
    <text evidence="11">The sequence shown here is derived from an EMBL/GenBank/DDBJ whole genome shotgun (WGS) entry which is preliminary data.</text>
</comment>
<evidence type="ECO:0000256" key="3">
    <source>
        <dbReference type="ARBA" id="ARBA00022679"/>
    </source>
</evidence>
<keyword evidence="4" id="KW-0443">Lipid metabolism</keyword>
<dbReference type="RefSeq" id="WP_130990010.1">
    <property type="nucleotide sequence ID" value="NZ_SISK01000002.1"/>
</dbReference>
<evidence type="ECO:0000256" key="5">
    <source>
        <dbReference type="ARBA" id="ARBA00023315"/>
    </source>
</evidence>
<reference evidence="11 12" key="1">
    <citation type="submission" date="2019-02" db="EMBL/GenBank/DDBJ databases">
        <title>Paracoccus subflavus sp. nov., isolated from marine sediment of the Pacific Ocean.</title>
        <authorList>
            <person name="Zhang G."/>
        </authorList>
    </citation>
    <scope>NUCLEOTIDE SEQUENCE [LARGE SCALE GENOMIC DNA]</scope>
    <source>
        <strain evidence="11 12">GY0581</strain>
    </source>
</reference>
<dbReference type="Pfam" id="PF13444">
    <property type="entry name" value="Acetyltransf_5"/>
    <property type="match status" value="1"/>
</dbReference>
<dbReference type="EMBL" id="SISK01000002">
    <property type="protein sequence ID" value="TBN42582.1"/>
    <property type="molecule type" value="Genomic_DNA"/>
</dbReference>
<evidence type="ECO:0000313" key="12">
    <source>
        <dbReference type="Proteomes" id="UP000293520"/>
    </source>
</evidence>
<dbReference type="Proteomes" id="UP000293520">
    <property type="component" value="Unassembled WGS sequence"/>
</dbReference>
<dbReference type="InterPro" id="IPR016181">
    <property type="entry name" value="Acyl_CoA_acyltransferase"/>
</dbReference>
<keyword evidence="2" id="KW-0444">Lipid biosynthesis</keyword>
<protein>
    <recommendedName>
        <fullName evidence="8">L-ornithine N(alpha)-acyltransferase</fullName>
        <ecNumber evidence="7">2.3.2.30</ecNumber>
    </recommendedName>
</protein>
<keyword evidence="3 11" id="KW-0808">Transferase</keyword>
<evidence type="ECO:0000256" key="6">
    <source>
        <dbReference type="ARBA" id="ARBA00038095"/>
    </source>
</evidence>
<sequence>MAATWGFDPPGQPAESGWPLRKGRYLARLARTPEDLHRAQRLRWLCFIARLGLADDGSRRDADRLDALCRHLLIEDARSGGLVCCLRFLPLASGGDIARSYSAQFYDLTALESFDAPLFEVGRFCVHPAVSDPDIIRMAWAALTRLVEEKGVQMLFGCSSFAGTDPAAHADAFAVLRRRHLAPRRWKPLIKAPEVYRLARAWSRGRTEPRQGMTAIPPLLRSYLALGGWVSDHAVIDRALQTLHVFTGLEMRSIPPARRRLLRAALG</sequence>
<dbReference type="GO" id="GO:0043810">
    <property type="term" value="F:ornithine-acyl [acyl carrier protein] N-acyltransferase activity"/>
    <property type="evidence" value="ECO:0007669"/>
    <property type="project" value="UniProtKB-EC"/>
</dbReference>
<evidence type="ECO:0000256" key="8">
    <source>
        <dbReference type="ARBA" id="ARBA00039866"/>
    </source>
</evidence>
<evidence type="ECO:0000313" key="11">
    <source>
        <dbReference type="EMBL" id="TBN42582.1"/>
    </source>
</evidence>
<evidence type="ECO:0000256" key="1">
    <source>
        <dbReference type="ARBA" id="ARBA00005189"/>
    </source>
</evidence>
<dbReference type="SUPFAM" id="SSF55729">
    <property type="entry name" value="Acyl-CoA N-acyltransferases (Nat)"/>
    <property type="match status" value="1"/>
</dbReference>
<dbReference type="AlphaFoldDB" id="A0A4Q9G8Y8"/>
<keyword evidence="5" id="KW-0012">Acyltransferase</keyword>
<evidence type="ECO:0000256" key="7">
    <source>
        <dbReference type="ARBA" id="ARBA00039058"/>
    </source>
</evidence>
<dbReference type="Gene3D" id="3.40.630.30">
    <property type="match status" value="1"/>
</dbReference>
<evidence type="ECO:0000256" key="4">
    <source>
        <dbReference type="ARBA" id="ARBA00023098"/>
    </source>
</evidence>
<comment type="catalytic activity">
    <reaction evidence="10">
        <text>a (3R)-hydroxyacyl-[ACP] + L-ornithine = a lyso-ornithine lipid + holo-[ACP] + H(+)</text>
        <dbReference type="Rhea" id="RHEA:20633"/>
        <dbReference type="Rhea" id="RHEA-COMP:9685"/>
        <dbReference type="Rhea" id="RHEA-COMP:9945"/>
        <dbReference type="ChEBI" id="CHEBI:15378"/>
        <dbReference type="ChEBI" id="CHEBI:46911"/>
        <dbReference type="ChEBI" id="CHEBI:64479"/>
        <dbReference type="ChEBI" id="CHEBI:78827"/>
        <dbReference type="ChEBI" id="CHEBI:138482"/>
        <dbReference type="EC" id="2.3.2.30"/>
    </reaction>
    <physiologicalReaction direction="left-to-right" evidence="10">
        <dbReference type="Rhea" id="RHEA:20634"/>
    </physiologicalReaction>
</comment>
<organism evidence="11 12">
    <name type="scientific">Paracoccus subflavus</name>
    <dbReference type="NCBI Taxonomy" id="2528244"/>
    <lineage>
        <taxon>Bacteria</taxon>
        <taxon>Pseudomonadati</taxon>
        <taxon>Pseudomonadota</taxon>
        <taxon>Alphaproteobacteria</taxon>
        <taxon>Rhodobacterales</taxon>
        <taxon>Paracoccaceae</taxon>
        <taxon>Paracoccus</taxon>
    </lineage>
</organism>
<evidence type="ECO:0000256" key="9">
    <source>
        <dbReference type="ARBA" id="ARBA00045724"/>
    </source>
</evidence>
<dbReference type="PANTHER" id="PTHR37323">
    <property type="entry name" value="GCN5-RELATED N-ACETYLTRANSFERASE"/>
    <property type="match status" value="1"/>
</dbReference>
<keyword evidence="12" id="KW-1185">Reference proteome</keyword>
<dbReference type="GO" id="GO:0006629">
    <property type="term" value="P:lipid metabolic process"/>
    <property type="evidence" value="ECO:0007669"/>
    <property type="project" value="UniProtKB-KW"/>
</dbReference>
<dbReference type="OrthoDB" id="9787072at2"/>
<dbReference type="PANTHER" id="PTHR37323:SF1">
    <property type="entry name" value="L-ORNITHINE N(ALPHA)-ACYLTRANSFERASE"/>
    <property type="match status" value="1"/>
</dbReference>
<comment type="pathway">
    <text evidence="1">Lipid metabolism.</text>
</comment>
<comment type="function">
    <text evidence="9">Catalyzes the first step in the biosynthesis of ornithine lipids, which are phosphorus-free membrane lipids. Catalyzes the 3-hydroxyacyl-acyl carrier protein-dependent acylation of ornithine to form lyso-ornithine lipid (LOL).</text>
</comment>
<accession>A0A4Q9G8Y8</accession>
<evidence type="ECO:0000256" key="2">
    <source>
        <dbReference type="ARBA" id="ARBA00022516"/>
    </source>
</evidence>
<dbReference type="InterPro" id="IPR052351">
    <property type="entry name" value="Ornithine_N-alpha-AT"/>
</dbReference>
<dbReference type="EC" id="2.3.2.30" evidence="7"/>
<comment type="similarity">
    <text evidence="6">Belongs to the acetyltransferase family. OlsB subfamily.</text>
</comment>